<accession>A0A852JT83</accession>
<dbReference type="PANTHER" id="PTHR41694:SF3">
    <property type="entry name" value="RNA-DIRECTED DNA POLYMERASE-RELATED"/>
    <property type="match status" value="1"/>
</dbReference>
<gene>
    <name evidence="10" type="primary">Ervk19_0</name>
    <name evidence="10" type="ORF">SPIPAS_R10423</name>
</gene>
<keyword evidence="7" id="KW-0695">RNA-directed DNA polymerase</keyword>
<feature type="non-terminal residue" evidence="10">
    <location>
        <position position="78"/>
    </location>
</feature>
<keyword evidence="8" id="KW-0862">Zinc</keyword>
<comment type="caution">
    <text evidence="10">The sequence shown here is derived from an EMBL/GenBank/DDBJ whole genome shotgun (WGS) entry which is preliminary data.</text>
</comment>
<evidence type="ECO:0000256" key="5">
    <source>
        <dbReference type="ARBA" id="ARBA00022759"/>
    </source>
</evidence>
<dbReference type="GO" id="GO:0004519">
    <property type="term" value="F:endonuclease activity"/>
    <property type="evidence" value="ECO:0007669"/>
    <property type="project" value="UniProtKB-KW"/>
</dbReference>
<dbReference type="GO" id="GO:0003964">
    <property type="term" value="F:RNA-directed DNA polymerase activity"/>
    <property type="evidence" value="ECO:0007669"/>
    <property type="project" value="UniProtKB-KW"/>
</dbReference>
<dbReference type="EMBL" id="WBNQ01048487">
    <property type="protein sequence ID" value="NXX68288.1"/>
    <property type="molecule type" value="Genomic_DNA"/>
</dbReference>
<dbReference type="Pfam" id="PF02022">
    <property type="entry name" value="Integrase_Zn"/>
    <property type="match status" value="1"/>
</dbReference>
<feature type="non-terminal residue" evidence="10">
    <location>
        <position position="1"/>
    </location>
</feature>
<evidence type="ECO:0000313" key="10">
    <source>
        <dbReference type="EMBL" id="NXX68288.1"/>
    </source>
</evidence>
<evidence type="ECO:0000256" key="3">
    <source>
        <dbReference type="ARBA" id="ARBA00022722"/>
    </source>
</evidence>
<keyword evidence="5" id="KW-0255">Endonuclease</keyword>
<dbReference type="SUPFAM" id="SSF46919">
    <property type="entry name" value="N-terminal Zn binding domain of HIV integrase"/>
    <property type="match status" value="1"/>
</dbReference>
<keyword evidence="4" id="KW-0479">Metal-binding</keyword>
<name>A0A852JT83_SPIPA</name>
<keyword evidence="3" id="KW-0540">Nuclease</keyword>
<evidence type="ECO:0000256" key="4">
    <source>
        <dbReference type="ARBA" id="ARBA00022723"/>
    </source>
</evidence>
<evidence type="ECO:0000256" key="2">
    <source>
        <dbReference type="ARBA" id="ARBA00022695"/>
    </source>
</evidence>
<keyword evidence="2" id="KW-0548">Nucleotidyltransferase</keyword>
<dbReference type="PROSITE" id="PS50876">
    <property type="entry name" value="ZF_INTEGRASE"/>
    <property type="match status" value="1"/>
</dbReference>
<evidence type="ECO:0000313" key="11">
    <source>
        <dbReference type="Proteomes" id="UP000618746"/>
    </source>
</evidence>
<dbReference type="GO" id="GO:0016787">
    <property type="term" value="F:hydrolase activity"/>
    <property type="evidence" value="ECO:0007669"/>
    <property type="project" value="UniProtKB-KW"/>
</dbReference>
<proteinExistence type="predicted"/>
<dbReference type="AlphaFoldDB" id="A0A852JT83"/>
<dbReference type="Proteomes" id="UP000618746">
    <property type="component" value="Unassembled WGS sequence"/>
</dbReference>
<dbReference type="InterPro" id="IPR017856">
    <property type="entry name" value="Integrase-like_N"/>
</dbReference>
<dbReference type="GO" id="GO:0035613">
    <property type="term" value="F:RNA stem-loop binding"/>
    <property type="evidence" value="ECO:0007669"/>
    <property type="project" value="TreeGrafter"/>
</dbReference>
<keyword evidence="11" id="KW-1185">Reference proteome</keyword>
<dbReference type="InterPro" id="IPR003308">
    <property type="entry name" value="Integrase_Zn-bd_dom_N"/>
</dbReference>
<evidence type="ECO:0000259" key="9">
    <source>
        <dbReference type="PROSITE" id="PS50876"/>
    </source>
</evidence>
<evidence type="ECO:0000256" key="7">
    <source>
        <dbReference type="ARBA" id="ARBA00022918"/>
    </source>
</evidence>
<dbReference type="PANTHER" id="PTHR41694">
    <property type="entry name" value="ENDOGENOUS RETROVIRUS GROUP K MEMBER POL PROTEIN"/>
    <property type="match status" value="1"/>
</dbReference>
<keyword evidence="1" id="KW-0808">Transferase</keyword>
<dbReference type="Gene3D" id="1.10.10.200">
    <property type="match status" value="1"/>
</dbReference>
<feature type="domain" description="Integrase-type" evidence="9">
    <location>
        <begin position="10"/>
        <end position="51"/>
    </location>
</feature>
<protein>
    <submittedName>
        <fullName evidence="10">POK19 protein</fullName>
    </submittedName>
</protein>
<reference evidence="10" key="1">
    <citation type="submission" date="2020-02" db="EMBL/GenBank/DDBJ databases">
        <title>Bird 10,000 Genomes (B10K) Project - Family phase.</title>
        <authorList>
            <person name="Zhang G."/>
        </authorList>
    </citation>
    <scope>NUCLEOTIDE SEQUENCE</scope>
    <source>
        <strain evidence="10">B10K-DU-023-52</strain>
        <tissue evidence="10">Mixed tissue sample</tissue>
    </source>
</reference>
<dbReference type="GO" id="GO:0008270">
    <property type="term" value="F:zinc ion binding"/>
    <property type="evidence" value="ECO:0007669"/>
    <property type="project" value="UniProtKB-KW"/>
</dbReference>
<evidence type="ECO:0000256" key="6">
    <source>
        <dbReference type="ARBA" id="ARBA00022801"/>
    </source>
</evidence>
<keyword evidence="6" id="KW-0378">Hydrolase</keyword>
<sequence>APLQVAGQGNAFHWAKISHQQFHQNVPGLVHQFHLLRDQPRAIVATCPQCQGSTLTSLGAGVNPRGLQSCEIWQTDVT</sequence>
<evidence type="ECO:0000256" key="1">
    <source>
        <dbReference type="ARBA" id="ARBA00022679"/>
    </source>
</evidence>
<dbReference type="OrthoDB" id="9386368at2759"/>
<evidence type="ECO:0000256" key="8">
    <source>
        <dbReference type="PROSITE-ProRule" id="PRU00450"/>
    </source>
</evidence>
<keyword evidence="8" id="KW-0863">Zinc-finger</keyword>
<organism evidence="10 11">
    <name type="scientific">Spizella passerina</name>
    <name type="common">Chipping sparrow</name>
    <dbReference type="NCBI Taxonomy" id="40210"/>
    <lineage>
        <taxon>Eukaryota</taxon>
        <taxon>Metazoa</taxon>
        <taxon>Chordata</taxon>
        <taxon>Craniata</taxon>
        <taxon>Vertebrata</taxon>
        <taxon>Euteleostomi</taxon>
        <taxon>Archelosauria</taxon>
        <taxon>Archosauria</taxon>
        <taxon>Dinosauria</taxon>
        <taxon>Saurischia</taxon>
        <taxon>Theropoda</taxon>
        <taxon>Coelurosauria</taxon>
        <taxon>Aves</taxon>
        <taxon>Neognathae</taxon>
        <taxon>Neoaves</taxon>
        <taxon>Telluraves</taxon>
        <taxon>Australaves</taxon>
        <taxon>Passeriformes</taxon>
        <taxon>Passerellidae</taxon>
        <taxon>Spizella</taxon>
    </lineage>
</organism>